<keyword evidence="1" id="KW-0456">Lyase</keyword>
<dbReference type="STRING" id="234267.Acid_7728"/>
<name>Q01NZ4_SOLUE</name>
<dbReference type="eggNOG" id="COG4948">
    <property type="taxonomic scope" value="Bacteria"/>
</dbReference>
<dbReference type="GO" id="GO:0016829">
    <property type="term" value="F:lyase activity"/>
    <property type="evidence" value="ECO:0007669"/>
    <property type="project" value="UniProtKB-KW"/>
</dbReference>
<dbReference type="InterPro" id="IPR029065">
    <property type="entry name" value="Enolase_C-like"/>
</dbReference>
<sequence length="414" mass="45883">MKITSVRSFLLSYPLPEPVRLPFHGGERTILKRDAMFIRVEADSGLIGYAPGPGSEQAHKAIQQTIAPFLEDRVLADPDALRVLFLQGPGIDAELAKIYCAVEIALYDLVGKARGIPISEMIGGRVRDTIRLYGSAGMYMSPEGYAAEAAAIAALGFRAYKMRPAGGPEQDLETVRQMRKAVGPDFDLMVDAHTWWRMGDSSYPADTVEQLARDMSAYHIAWLEEPLPPDDHAGYLALKQKDLVLLATGEHEPNEDRYLDLILTQAVDYIQMDVCCQGGYALGRRLFAEIARQGLSFAFHSWGTALEVMAAAHLGICWPQMIAEWLEYPCYSSPGRVGMYPFPLAAEILTEPLEIERGDLLVPRAPGLGVAVDESVIERYPWIPGPWSYFRIDSPAENRAVTSDHSVQWDPEAK</sequence>
<dbReference type="SUPFAM" id="SSF51604">
    <property type="entry name" value="Enolase C-terminal domain-like"/>
    <property type="match status" value="1"/>
</dbReference>
<feature type="domain" description="Mandelate racemase/muconate lactonizing enzyme C-terminal" evidence="2">
    <location>
        <begin position="142"/>
        <end position="245"/>
    </location>
</feature>
<dbReference type="InParanoid" id="Q01NZ4"/>
<dbReference type="AlphaFoldDB" id="Q01NZ4"/>
<dbReference type="EMBL" id="CP000473">
    <property type="protein sequence ID" value="ABJ88626.1"/>
    <property type="molecule type" value="Genomic_DNA"/>
</dbReference>
<gene>
    <name evidence="3" type="ordered locus">Acid_7728</name>
</gene>
<dbReference type="CDD" id="cd03316">
    <property type="entry name" value="MR_like"/>
    <property type="match status" value="1"/>
</dbReference>
<evidence type="ECO:0000259" key="2">
    <source>
        <dbReference type="SMART" id="SM00922"/>
    </source>
</evidence>
<dbReference type="InterPro" id="IPR029017">
    <property type="entry name" value="Enolase-like_N"/>
</dbReference>
<dbReference type="SUPFAM" id="SSF54826">
    <property type="entry name" value="Enolase N-terminal domain-like"/>
    <property type="match status" value="1"/>
</dbReference>
<dbReference type="PANTHER" id="PTHR48080">
    <property type="entry name" value="D-GALACTONATE DEHYDRATASE-RELATED"/>
    <property type="match status" value="1"/>
</dbReference>
<dbReference type="KEGG" id="sus:Acid_7728"/>
<organism evidence="3">
    <name type="scientific">Solibacter usitatus (strain Ellin6076)</name>
    <dbReference type="NCBI Taxonomy" id="234267"/>
    <lineage>
        <taxon>Bacteria</taxon>
        <taxon>Pseudomonadati</taxon>
        <taxon>Acidobacteriota</taxon>
        <taxon>Terriglobia</taxon>
        <taxon>Bryobacterales</taxon>
        <taxon>Solibacteraceae</taxon>
        <taxon>Candidatus Solibacter</taxon>
    </lineage>
</organism>
<dbReference type="InterPro" id="IPR036849">
    <property type="entry name" value="Enolase-like_C_sf"/>
</dbReference>
<reference evidence="3" key="1">
    <citation type="submission" date="2006-10" db="EMBL/GenBank/DDBJ databases">
        <title>Complete sequence of Solibacter usitatus Ellin6076.</title>
        <authorList>
            <consortium name="US DOE Joint Genome Institute"/>
            <person name="Copeland A."/>
            <person name="Lucas S."/>
            <person name="Lapidus A."/>
            <person name="Barry K."/>
            <person name="Detter J.C."/>
            <person name="Glavina del Rio T."/>
            <person name="Hammon N."/>
            <person name="Israni S."/>
            <person name="Dalin E."/>
            <person name="Tice H."/>
            <person name="Pitluck S."/>
            <person name="Thompson L.S."/>
            <person name="Brettin T."/>
            <person name="Bruce D."/>
            <person name="Han C."/>
            <person name="Tapia R."/>
            <person name="Gilna P."/>
            <person name="Schmutz J."/>
            <person name="Larimer F."/>
            <person name="Land M."/>
            <person name="Hauser L."/>
            <person name="Kyrpides N."/>
            <person name="Mikhailova N."/>
            <person name="Janssen P.H."/>
            <person name="Kuske C.R."/>
            <person name="Richardson P."/>
        </authorList>
    </citation>
    <scope>NUCLEOTIDE SEQUENCE</scope>
    <source>
        <strain evidence="3">Ellin6076</strain>
    </source>
</reference>
<dbReference type="HOGENOM" id="CLU_663248_0_0_0"/>
<accession>Q01NZ4</accession>
<dbReference type="PANTHER" id="PTHR48080:SF2">
    <property type="entry name" value="D-GALACTONATE DEHYDRATASE"/>
    <property type="match status" value="1"/>
</dbReference>
<dbReference type="SFLD" id="SFLDS00001">
    <property type="entry name" value="Enolase"/>
    <property type="match status" value="1"/>
</dbReference>
<dbReference type="Gene3D" id="3.20.20.120">
    <property type="entry name" value="Enolase-like C-terminal domain"/>
    <property type="match status" value="1"/>
</dbReference>
<dbReference type="InterPro" id="IPR013342">
    <property type="entry name" value="Mandelate_racemase_C"/>
</dbReference>
<dbReference type="Pfam" id="PF02746">
    <property type="entry name" value="MR_MLE_N"/>
    <property type="match status" value="1"/>
</dbReference>
<dbReference type="InterPro" id="IPR013341">
    <property type="entry name" value="Mandelate_racemase_N_dom"/>
</dbReference>
<proteinExistence type="predicted"/>
<evidence type="ECO:0000256" key="1">
    <source>
        <dbReference type="ARBA" id="ARBA00023239"/>
    </source>
</evidence>
<dbReference type="SMART" id="SM00922">
    <property type="entry name" value="MR_MLE"/>
    <property type="match status" value="1"/>
</dbReference>
<dbReference type="SFLD" id="SFLDG00179">
    <property type="entry name" value="mandelate_racemase"/>
    <property type="match status" value="1"/>
</dbReference>
<dbReference type="OrthoDB" id="103536at2"/>
<dbReference type="Gene3D" id="3.30.390.10">
    <property type="entry name" value="Enolase-like, N-terminal domain"/>
    <property type="match status" value="1"/>
</dbReference>
<dbReference type="InterPro" id="IPR034593">
    <property type="entry name" value="DgoD-like"/>
</dbReference>
<dbReference type="Pfam" id="PF13378">
    <property type="entry name" value="MR_MLE_C"/>
    <property type="match status" value="1"/>
</dbReference>
<protein>
    <submittedName>
        <fullName evidence="3">Mandelate racemase/muconate lactonizing enzyme, C-terminal domain protein</fullName>
    </submittedName>
</protein>
<evidence type="ECO:0000313" key="3">
    <source>
        <dbReference type="EMBL" id="ABJ88626.1"/>
    </source>
</evidence>